<keyword evidence="4" id="KW-1185">Reference proteome</keyword>
<feature type="transmembrane region" description="Helical" evidence="1">
    <location>
        <begin position="118"/>
        <end position="135"/>
    </location>
</feature>
<reference evidence="2" key="1">
    <citation type="journal article" date="2021" name="Proc. Natl. Acad. Sci. U.S.A.">
        <title>Three genomes in the algal genus Volvox reveal the fate of a haploid sex-determining region after a transition to homothallism.</title>
        <authorList>
            <person name="Yamamoto K."/>
            <person name="Hamaji T."/>
            <person name="Kawai-Toyooka H."/>
            <person name="Matsuzaki R."/>
            <person name="Takahashi F."/>
            <person name="Nishimura Y."/>
            <person name="Kawachi M."/>
            <person name="Noguchi H."/>
            <person name="Minakuchi Y."/>
            <person name="Umen J.G."/>
            <person name="Toyoda A."/>
            <person name="Nozaki H."/>
        </authorList>
    </citation>
    <scope>NUCLEOTIDE SEQUENCE</scope>
    <source>
        <strain evidence="3">NIES-3785</strain>
        <strain evidence="2">NIES-3786</strain>
    </source>
</reference>
<proteinExistence type="predicted"/>
<evidence type="ECO:0000256" key="1">
    <source>
        <dbReference type="SAM" id="Phobius"/>
    </source>
</evidence>
<organism evidence="2 4">
    <name type="scientific">Volvox reticuliferus</name>
    <dbReference type="NCBI Taxonomy" id="1737510"/>
    <lineage>
        <taxon>Eukaryota</taxon>
        <taxon>Viridiplantae</taxon>
        <taxon>Chlorophyta</taxon>
        <taxon>core chlorophytes</taxon>
        <taxon>Chlorophyceae</taxon>
        <taxon>CS clade</taxon>
        <taxon>Chlamydomonadales</taxon>
        <taxon>Volvocaceae</taxon>
        <taxon>Volvox</taxon>
    </lineage>
</organism>
<sequence>MNLAARQFCAWKVGVNTRSHCMQSAPLVSRRLCTSLKVGAAPQDGLTANSSNEIASPAAKSTGDLANEVLRQALKSEATTTQAILGEDVLANLRAVLGSERARVLIGVLDAVLANRRAATLILAVLDVALIWVLVKVFRTATTHE</sequence>
<dbReference type="OrthoDB" id="541832at2759"/>
<gene>
    <name evidence="2" type="ORF">Vretifemale_11916</name>
    <name evidence="3" type="ORF">Vretimale_11408</name>
</gene>
<dbReference type="Proteomes" id="UP000747110">
    <property type="component" value="Unassembled WGS sequence"/>
</dbReference>
<evidence type="ECO:0000313" key="2">
    <source>
        <dbReference type="EMBL" id="GIL83103.1"/>
    </source>
</evidence>
<keyword evidence="1" id="KW-1133">Transmembrane helix</keyword>
<dbReference type="EMBL" id="BNCQ01000023">
    <property type="protein sequence ID" value="GIM07300.1"/>
    <property type="molecule type" value="Genomic_DNA"/>
</dbReference>
<keyword evidence="1" id="KW-0472">Membrane</keyword>
<evidence type="ECO:0000313" key="3">
    <source>
        <dbReference type="EMBL" id="GIM07300.1"/>
    </source>
</evidence>
<dbReference type="EMBL" id="BNCP01000026">
    <property type="protein sequence ID" value="GIL83103.1"/>
    <property type="molecule type" value="Genomic_DNA"/>
</dbReference>
<dbReference type="Proteomes" id="UP000722791">
    <property type="component" value="Unassembled WGS sequence"/>
</dbReference>
<evidence type="ECO:0000313" key="4">
    <source>
        <dbReference type="Proteomes" id="UP000747110"/>
    </source>
</evidence>
<dbReference type="AlphaFoldDB" id="A0A8J4CJS9"/>
<comment type="caution">
    <text evidence="2">The sequence shown here is derived from an EMBL/GenBank/DDBJ whole genome shotgun (WGS) entry which is preliminary data.</text>
</comment>
<accession>A0A8J4CJS9</accession>
<name>A0A8J4CJS9_9CHLO</name>
<keyword evidence="1" id="KW-0812">Transmembrane</keyword>
<protein>
    <submittedName>
        <fullName evidence="2">Uncharacterized protein</fullName>
    </submittedName>
</protein>